<evidence type="ECO:0000256" key="3">
    <source>
        <dbReference type="SAM" id="MobiDB-lite"/>
    </source>
</evidence>
<keyword evidence="1" id="KW-0677">Repeat</keyword>
<evidence type="ECO:0000313" key="4">
    <source>
        <dbReference type="EMBL" id="CAG2239285.1"/>
    </source>
</evidence>
<evidence type="ECO:0000256" key="2">
    <source>
        <dbReference type="ARBA" id="ARBA00023157"/>
    </source>
</evidence>
<keyword evidence="2" id="KW-1015">Disulfide bond</keyword>
<dbReference type="FunFam" id="2.20.100.10:FF:000007">
    <property type="entry name" value="Thrombospondin 1"/>
    <property type="match status" value="9"/>
</dbReference>
<dbReference type="PROSITE" id="PS50092">
    <property type="entry name" value="TSP1"/>
    <property type="match status" value="11"/>
</dbReference>
<gene>
    <name evidence="4" type="ORF">MEDL_51644</name>
</gene>
<keyword evidence="4" id="KW-0675">Receptor</keyword>
<feature type="region of interest" description="Disordered" evidence="3">
    <location>
        <begin position="774"/>
        <end position="860"/>
    </location>
</feature>
<dbReference type="AlphaFoldDB" id="A0A8S3UAN6"/>
<dbReference type="OrthoDB" id="446173at2759"/>
<comment type="caution">
    <text evidence="4">The sequence shown here is derived from an EMBL/GenBank/DDBJ whole genome shotgun (WGS) entry which is preliminary data.</text>
</comment>
<feature type="compositionally biased region" description="Basic and acidic residues" evidence="3">
    <location>
        <begin position="871"/>
        <end position="880"/>
    </location>
</feature>
<sequence length="887" mass="97966">MYRSNTSIVEKIAMEMILKLQFAMLYYVQLMGIGPIGANGMECSVSCGEGNQTRNRTFDGFWSNWNEWTACSLSCGGGSQSRNRTCNDPEPEYGGIHCSGNITEEQNCNGDPCPINIVQSMEVGLHGQLGTNVVYLVEVEYYIEIDHVQILIPSLVEKTCRGNATDTKSCSDNKCPIDGNWTNWSEWNICSKSCGGGLMLRNRTCSNPEPLFGGEDCIGNNTDDNFCNTNECPVDGNWTDWSVWSTCSQSCGRGFQSRNRTCSNPVPQFGGNECLGNFTDDDMCNLHNCPVDGNWTKWSEWDNCTQSCGGGFRSRVRTCSDPEPRFEGENCLGNSTEGDICNDHYCPVDGNWTDWSEWNSCSDTCGGGLTLRYRNCSNPEPQFGGIDCIGNRTEKDSCNTHYCPGSSTAVTVRIVKCLEDIYRRKSSEVEGLMKVVPFIVYLHIQCKIKHNNHPKFLLNTVDGSWAEWSEWDNCTDSCGGGLQFRNRTCSDPEPQFGGIDCVGNSVDNNVCNEHECPVDGSWTEWSEWNNCTDVCGGGLKSRNRTCSDPEPQFGGNDCKGNNTESTLCNQHYCPVDGNWSGWSEWEECSVSCGGGLKTRNRTCTQPEPLFGGKYCIGNDTNISECADNPCPINGNWTEWSSWNKCSDTCGGGMKFRDRNCSNPEPQYGGELCFGNETNLETCNEEPCPIDGSWSGWSEWEECSVTCGGGIKTRNRTCSNPEPQFGGNQCLGNDTLISDCAENSCPINGNWTEWSSWNECSVTCGGGMKVRERNCSNPIPQYGGESKSPQVSPQKTPSQSSSTQEGQLKNVKKNSKTVTVKTAKSFKEINPNVRNNGSGRETCNKEPEISLTGAQHDPYEFHGSQSQITEDIEMKKPDESKVNPVVNS</sequence>
<dbReference type="PANTHER" id="PTHR22906">
    <property type="entry name" value="PROPERDIN"/>
    <property type="match status" value="1"/>
</dbReference>
<protein>
    <submittedName>
        <fullName evidence="4">Hemicentin-1,Coadhesin,Adhesion G protein-coupled receptor B3,Thrombospondin-2,Thrombospondin-1,Mucin-like protein,Adhesion G protein-coupled receptor B1</fullName>
    </submittedName>
</protein>
<dbReference type="InterPro" id="IPR000884">
    <property type="entry name" value="TSP1_rpt"/>
</dbReference>
<keyword evidence="5" id="KW-1185">Reference proteome</keyword>
<accession>A0A8S3UAN6</accession>
<dbReference type="PANTHER" id="PTHR22906:SF54">
    <property type="entry name" value="IG-LIKE DOMAIN-CONTAINING PROTEIN"/>
    <property type="match status" value="1"/>
</dbReference>
<feature type="compositionally biased region" description="Polar residues" evidence="3">
    <location>
        <begin position="831"/>
        <end position="840"/>
    </location>
</feature>
<dbReference type="EMBL" id="CAJPWZ010002509">
    <property type="protein sequence ID" value="CAG2239285.1"/>
    <property type="molecule type" value="Genomic_DNA"/>
</dbReference>
<dbReference type="Pfam" id="PF00090">
    <property type="entry name" value="TSP_1"/>
    <property type="match status" value="12"/>
</dbReference>
<proteinExistence type="predicted"/>
<dbReference type="InterPro" id="IPR036383">
    <property type="entry name" value="TSP1_rpt_sf"/>
</dbReference>
<feature type="region of interest" description="Disordered" evidence="3">
    <location>
        <begin position="868"/>
        <end position="887"/>
    </location>
</feature>
<dbReference type="Proteomes" id="UP000683360">
    <property type="component" value="Unassembled WGS sequence"/>
</dbReference>
<reference evidence="4" key="1">
    <citation type="submission" date="2021-03" db="EMBL/GenBank/DDBJ databases">
        <authorList>
            <person name="Bekaert M."/>
        </authorList>
    </citation>
    <scope>NUCLEOTIDE SEQUENCE</scope>
</reference>
<evidence type="ECO:0000313" key="5">
    <source>
        <dbReference type="Proteomes" id="UP000683360"/>
    </source>
</evidence>
<dbReference type="FunFam" id="2.20.100.10:FF:000001">
    <property type="entry name" value="semaphorin-5A isoform X1"/>
    <property type="match status" value="2"/>
</dbReference>
<feature type="compositionally biased region" description="Low complexity" evidence="3">
    <location>
        <begin position="785"/>
        <end position="803"/>
    </location>
</feature>
<organism evidence="4 5">
    <name type="scientific">Mytilus edulis</name>
    <name type="common">Blue mussel</name>
    <dbReference type="NCBI Taxonomy" id="6550"/>
    <lineage>
        <taxon>Eukaryota</taxon>
        <taxon>Metazoa</taxon>
        <taxon>Spiralia</taxon>
        <taxon>Lophotrochozoa</taxon>
        <taxon>Mollusca</taxon>
        <taxon>Bivalvia</taxon>
        <taxon>Autobranchia</taxon>
        <taxon>Pteriomorphia</taxon>
        <taxon>Mytilida</taxon>
        <taxon>Mytiloidea</taxon>
        <taxon>Mytilidae</taxon>
        <taxon>Mytilinae</taxon>
        <taxon>Mytilus</taxon>
    </lineage>
</organism>
<evidence type="ECO:0000256" key="1">
    <source>
        <dbReference type="ARBA" id="ARBA00022737"/>
    </source>
</evidence>
<dbReference type="SMART" id="SM00209">
    <property type="entry name" value="TSP1"/>
    <property type="match status" value="11"/>
</dbReference>
<name>A0A8S3UAN6_MYTED</name>
<dbReference type="Gene3D" id="2.20.100.10">
    <property type="entry name" value="Thrombospondin type-1 (TSP1) repeat"/>
    <property type="match status" value="11"/>
</dbReference>
<dbReference type="InterPro" id="IPR052065">
    <property type="entry name" value="Compl_asym_regulator"/>
</dbReference>
<dbReference type="PRINTS" id="PR01705">
    <property type="entry name" value="TSP1REPEAT"/>
</dbReference>
<dbReference type="SUPFAM" id="SSF82895">
    <property type="entry name" value="TSP-1 type 1 repeat"/>
    <property type="match status" value="11"/>
</dbReference>